<dbReference type="InterPro" id="IPR001304">
    <property type="entry name" value="C-type_lectin-like"/>
</dbReference>
<feature type="signal peptide" evidence="1">
    <location>
        <begin position="1"/>
        <end position="22"/>
    </location>
</feature>
<dbReference type="OMA" id="FICEANM"/>
<dbReference type="Pfam" id="PF00059">
    <property type="entry name" value="Lectin_C"/>
    <property type="match status" value="1"/>
</dbReference>
<evidence type="ECO:0000256" key="1">
    <source>
        <dbReference type="SAM" id="SignalP"/>
    </source>
</evidence>
<dbReference type="SUPFAM" id="SSF56436">
    <property type="entry name" value="C-type lectin-like"/>
    <property type="match status" value="1"/>
</dbReference>
<dbReference type="InterPro" id="IPR016186">
    <property type="entry name" value="C-type_lectin-like/link_sf"/>
</dbReference>
<evidence type="ECO:0000259" key="2">
    <source>
        <dbReference type="PROSITE" id="PS50041"/>
    </source>
</evidence>
<dbReference type="eggNOG" id="KOG4297">
    <property type="taxonomic scope" value="Eukaryota"/>
</dbReference>
<evidence type="ECO:0000313" key="4">
    <source>
        <dbReference type="Proteomes" id="UP000007801"/>
    </source>
</evidence>
<dbReference type="GeneID" id="6498498"/>
<feature type="domain" description="C-type lectin" evidence="2">
    <location>
        <begin position="56"/>
        <end position="171"/>
    </location>
</feature>
<reference evidence="3 4" key="1">
    <citation type="journal article" date="2007" name="Nature">
        <title>Evolution of genes and genomes on the Drosophila phylogeny.</title>
        <authorList>
            <consortium name="Drosophila 12 Genomes Consortium"/>
            <person name="Clark A.G."/>
            <person name="Eisen M.B."/>
            <person name="Smith D.R."/>
            <person name="Bergman C.M."/>
            <person name="Oliver B."/>
            <person name="Markow T.A."/>
            <person name="Kaufman T.C."/>
            <person name="Kellis M."/>
            <person name="Gelbart W."/>
            <person name="Iyer V.N."/>
            <person name="Pollard D.A."/>
            <person name="Sackton T.B."/>
            <person name="Larracuente A.M."/>
            <person name="Singh N.D."/>
            <person name="Abad J.P."/>
            <person name="Abt D.N."/>
            <person name="Adryan B."/>
            <person name="Aguade M."/>
            <person name="Akashi H."/>
            <person name="Anderson W.W."/>
            <person name="Aquadro C.F."/>
            <person name="Ardell D.H."/>
            <person name="Arguello R."/>
            <person name="Artieri C.G."/>
            <person name="Barbash D.A."/>
            <person name="Barker D."/>
            <person name="Barsanti P."/>
            <person name="Batterham P."/>
            <person name="Batzoglou S."/>
            <person name="Begun D."/>
            <person name="Bhutkar A."/>
            <person name="Blanco E."/>
            <person name="Bosak S.A."/>
            <person name="Bradley R.K."/>
            <person name="Brand A.D."/>
            <person name="Brent M.R."/>
            <person name="Brooks A.N."/>
            <person name="Brown R.H."/>
            <person name="Butlin R.K."/>
            <person name="Caggese C."/>
            <person name="Calvi B.R."/>
            <person name="Bernardo de Carvalho A."/>
            <person name="Caspi A."/>
            <person name="Castrezana S."/>
            <person name="Celniker S.E."/>
            <person name="Chang J.L."/>
            <person name="Chapple C."/>
            <person name="Chatterji S."/>
            <person name="Chinwalla A."/>
            <person name="Civetta A."/>
            <person name="Clifton S.W."/>
            <person name="Comeron J.M."/>
            <person name="Costello J.C."/>
            <person name="Coyne J.A."/>
            <person name="Daub J."/>
            <person name="David R.G."/>
            <person name="Delcher A.L."/>
            <person name="Delehaunty K."/>
            <person name="Do C.B."/>
            <person name="Ebling H."/>
            <person name="Edwards K."/>
            <person name="Eickbush T."/>
            <person name="Evans J.D."/>
            <person name="Filipski A."/>
            <person name="Findeiss S."/>
            <person name="Freyhult E."/>
            <person name="Fulton L."/>
            <person name="Fulton R."/>
            <person name="Garcia A.C."/>
            <person name="Gardiner A."/>
            <person name="Garfield D.A."/>
            <person name="Garvin B.E."/>
            <person name="Gibson G."/>
            <person name="Gilbert D."/>
            <person name="Gnerre S."/>
            <person name="Godfrey J."/>
            <person name="Good R."/>
            <person name="Gotea V."/>
            <person name="Gravely B."/>
            <person name="Greenberg A.J."/>
            <person name="Griffiths-Jones S."/>
            <person name="Gross S."/>
            <person name="Guigo R."/>
            <person name="Gustafson E.A."/>
            <person name="Haerty W."/>
            <person name="Hahn M.W."/>
            <person name="Halligan D.L."/>
            <person name="Halpern A.L."/>
            <person name="Halter G.M."/>
            <person name="Han M.V."/>
            <person name="Heger A."/>
            <person name="Hillier L."/>
            <person name="Hinrichs A.S."/>
            <person name="Holmes I."/>
            <person name="Hoskins R.A."/>
            <person name="Hubisz M.J."/>
            <person name="Hultmark D."/>
            <person name="Huntley M.A."/>
            <person name="Jaffe D.B."/>
            <person name="Jagadeeshan S."/>
            <person name="Jeck W.R."/>
            <person name="Johnson J."/>
            <person name="Jones C.D."/>
            <person name="Jordan W.C."/>
            <person name="Karpen G.H."/>
            <person name="Kataoka E."/>
            <person name="Keightley P.D."/>
            <person name="Kheradpour P."/>
            <person name="Kirkness E.F."/>
            <person name="Koerich L.B."/>
            <person name="Kristiansen K."/>
            <person name="Kudrna D."/>
            <person name="Kulathinal R.J."/>
            <person name="Kumar S."/>
            <person name="Kwok R."/>
            <person name="Lander E."/>
            <person name="Langley C.H."/>
            <person name="Lapoint R."/>
            <person name="Lazzaro B.P."/>
            <person name="Lee S.J."/>
            <person name="Levesque L."/>
            <person name="Li R."/>
            <person name="Lin C.F."/>
            <person name="Lin M.F."/>
            <person name="Lindblad-Toh K."/>
            <person name="Llopart A."/>
            <person name="Long M."/>
            <person name="Low L."/>
            <person name="Lozovsky E."/>
            <person name="Lu J."/>
            <person name="Luo M."/>
            <person name="Machado C.A."/>
            <person name="Makalowski W."/>
            <person name="Marzo M."/>
            <person name="Matsuda M."/>
            <person name="Matzkin L."/>
            <person name="McAllister B."/>
            <person name="McBride C.S."/>
            <person name="McKernan B."/>
            <person name="McKernan K."/>
            <person name="Mendez-Lago M."/>
            <person name="Minx P."/>
            <person name="Mollenhauer M.U."/>
            <person name="Montooth K."/>
            <person name="Mount S.M."/>
            <person name="Mu X."/>
            <person name="Myers E."/>
            <person name="Negre B."/>
            <person name="Newfeld S."/>
            <person name="Nielsen R."/>
            <person name="Noor M.A."/>
            <person name="O'Grady P."/>
            <person name="Pachter L."/>
            <person name="Papaceit M."/>
            <person name="Parisi M.J."/>
            <person name="Parisi M."/>
            <person name="Parts L."/>
            <person name="Pedersen J.S."/>
            <person name="Pesole G."/>
            <person name="Phillippy A.M."/>
            <person name="Ponting C.P."/>
            <person name="Pop M."/>
            <person name="Porcelli D."/>
            <person name="Powell J.R."/>
            <person name="Prohaska S."/>
            <person name="Pruitt K."/>
            <person name="Puig M."/>
            <person name="Quesneville H."/>
            <person name="Ram K.R."/>
            <person name="Rand D."/>
            <person name="Rasmussen M.D."/>
            <person name="Reed L.K."/>
            <person name="Reenan R."/>
            <person name="Reily A."/>
            <person name="Remington K.A."/>
            <person name="Rieger T.T."/>
            <person name="Ritchie M.G."/>
            <person name="Robin C."/>
            <person name="Rogers Y.H."/>
            <person name="Rohde C."/>
            <person name="Rozas J."/>
            <person name="Rubenfield M.J."/>
            <person name="Ruiz A."/>
            <person name="Russo S."/>
            <person name="Salzberg S.L."/>
            <person name="Sanchez-Gracia A."/>
            <person name="Saranga D.J."/>
            <person name="Sato H."/>
            <person name="Schaeffer S.W."/>
            <person name="Schatz M.C."/>
            <person name="Schlenke T."/>
            <person name="Schwartz R."/>
            <person name="Segarra C."/>
            <person name="Singh R.S."/>
            <person name="Sirot L."/>
            <person name="Sirota M."/>
            <person name="Sisneros N.B."/>
            <person name="Smith C.D."/>
            <person name="Smith T.F."/>
            <person name="Spieth J."/>
            <person name="Stage D.E."/>
            <person name="Stark A."/>
            <person name="Stephan W."/>
            <person name="Strausberg R.L."/>
            <person name="Strempel S."/>
            <person name="Sturgill D."/>
            <person name="Sutton G."/>
            <person name="Sutton G.G."/>
            <person name="Tao W."/>
            <person name="Teichmann S."/>
            <person name="Tobari Y.N."/>
            <person name="Tomimura Y."/>
            <person name="Tsolas J.M."/>
            <person name="Valente V.L."/>
            <person name="Venter E."/>
            <person name="Venter J.C."/>
            <person name="Vicario S."/>
            <person name="Vieira F.G."/>
            <person name="Vilella A.J."/>
            <person name="Villasante A."/>
            <person name="Walenz B."/>
            <person name="Wang J."/>
            <person name="Wasserman M."/>
            <person name="Watts T."/>
            <person name="Wilson D."/>
            <person name="Wilson R.K."/>
            <person name="Wing R.A."/>
            <person name="Wolfner M.F."/>
            <person name="Wong A."/>
            <person name="Wong G.K."/>
            <person name="Wu C.I."/>
            <person name="Wu G."/>
            <person name="Yamamoto D."/>
            <person name="Yang H.P."/>
            <person name="Yang S.P."/>
            <person name="Yorke J.A."/>
            <person name="Yoshida K."/>
            <person name="Zdobnov E."/>
            <person name="Zhang P."/>
            <person name="Zhang Y."/>
            <person name="Zimin A.V."/>
            <person name="Baldwin J."/>
            <person name="Abdouelleil A."/>
            <person name="Abdulkadir J."/>
            <person name="Abebe A."/>
            <person name="Abera B."/>
            <person name="Abreu J."/>
            <person name="Acer S.C."/>
            <person name="Aftuck L."/>
            <person name="Alexander A."/>
            <person name="An P."/>
            <person name="Anderson E."/>
            <person name="Anderson S."/>
            <person name="Arachi H."/>
            <person name="Azer M."/>
            <person name="Bachantsang P."/>
            <person name="Barry A."/>
            <person name="Bayul T."/>
            <person name="Berlin A."/>
            <person name="Bessette D."/>
            <person name="Bloom T."/>
            <person name="Blye J."/>
            <person name="Boguslavskiy L."/>
            <person name="Bonnet C."/>
            <person name="Boukhgalter B."/>
            <person name="Bourzgui I."/>
            <person name="Brown A."/>
            <person name="Cahill P."/>
            <person name="Channer S."/>
            <person name="Cheshatsang Y."/>
            <person name="Chuda L."/>
            <person name="Citroen M."/>
            <person name="Collymore A."/>
            <person name="Cooke P."/>
            <person name="Costello M."/>
            <person name="D'Aco K."/>
            <person name="Daza R."/>
            <person name="De Haan G."/>
            <person name="DeGray S."/>
            <person name="DeMaso C."/>
            <person name="Dhargay N."/>
            <person name="Dooley K."/>
            <person name="Dooley E."/>
            <person name="Doricent M."/>
            <person name="Dorje P."/>
            <person name="Dorjee K."/>
            <person name="Dupes A."/>
            <person name="Elong R."/>
            <person name="Falk J."/>
            <person name="Farina A."/>
            <person name="Faro S."/>
            <person name="Ferguson D."/>
            <person name="Fisher S."/>
            <person name="Foley C.D."/>
            <person name="Franke A."/>
            <person name="Friedrich D."/>
            <person name="Gadbois L."/>
            <person name="Gearin G."/>
            <person name="Gearin C.R."/>
            <person name="Giannoukos G."/>
            <person name="Goode T."/>
            <person name="Graham J."/>
            <person name="Grandbois E."/>
            <person name="Grewal S."/>
            <person name="Gyaltsen K."/>
            <person name="Hafez N."/>
            <person name="Hagos B."/>
            <person name="Hall J."/>
            <person name="Henson C."/>
            <person name="Hollinger A."/>
            <person name="Honan T."/>
            <person name="Huard M.D."/>
            <person name="Hughes L."/>
            <person name="Hurhula B."/>
            <person name="Husby M.E."/>
            <person name="Kamat A."/>
            <person name="Kanga B."/>
            <person name="Kashin S."/>
            <person name="Khazanovich D."/>
            <person name="Kisner P."/>
            <person name="Lance K."/>
            <person name="Lara M."/>
            <person name="Lee W."/>
            <person name="Lennon N."/>
            <person name="Letendre F."/>
            <person name="LeVine R."/>
            <person name="Lipovsky A."/>
            <person name="Liu X."/>
            <person name="Liu J."/>
            <person name="Liu S."/>
            <person name="Lokyitsang T."/>
            <person name="Lokyitsang Y."/>
            <person name="Lubonja R."/>
            <person name="Lui A."/>
            <person name="MacDonald P."/>
            <person name="Magnisalis V."/>
            <person name="Maru K."/>
            <person name="Matthews C."/>
            <person name="McCusker W."/>
            <person name="McDonough S."/>
            <person name="Mehta T."/>
            <person name="Meldrim J."/>
            <person name="Meneus L."/>
            <person name="Mihai O."/>
            <person name="Mihalev A."/>
            <person name="Mihova T."/>
            <person name="Mittelman R."/>
            <person name="Mlenga V."/>
            <person name="Montmayeur A."/>
            <person name="Mulrain L."/>
            <person name="Navidi A."/>
            <person name="Naylor J."/>
            <person name="Negash T."/>
            <person name="Nguyen T."/>
            <person name="Nguyen N."/>
            <person name="Nicol R."/>
            <person name="Norbu C."/>
            <person name="Norbu N."/>
            <person name="Novod N."/>
            <person name="O'Neill B."/>
            <person name="Osman S."/>
            <person name="Markiewicz E."/>
            <person name="Oyono O.L."/>
            <person name="Patti C."/>
            <person name="Phunkhang P."/>
            <person name="Pierre F."/>
            <person name="Priest M."/>
            <person name="Raghuraman S."/>
            <person name="Rege F."/>
            <person name="Reyes R."/>
            <person name="Rise C."/>
            <person name="Rogov P."/>
            <person name="Ross K."/>
            <person name="Ryan E."/>
            <person name="Settipalli S."/>
            <person name="Shea T."/>
            <person name="Sherpa N."/>
            <person name="Shi L."/>
            <person name="Shih D."/>
            <person name="Sparrow T."/>
            <person name="Spaulding J."/>
            <person name="Stalker J."/>
            <person name="Stange-Thomann N."/>
            <person name="Stavropoulos S."/>
            <person name="Stone C."/>
            <person name="Strader C."/>
            <person name="Tesfaye S."/>
            <person name="Thomson T."/>
            <person name="Thoulutsang Y."/>
            <person name="Thoulutsang D."/>
            <person name="Topham K."/>
            <person name="Topping I."/>
            <person name="Tsamla T."/>
            <person name="Vassiliev H."/>
            <person name="Vo A."/>
            <person name="Wangchuk T."/>
            <person name="Wangdi T."/>
            <person name="Weiand M."/>
            <person name="Wilkinson J."/>
            <person name="Wilson A."/>
            <person name="Yadav S."/>
            <person name="Young G."/>
            <person name="Yu Q."/>
            <person name="Zembek L."/>
            <person name="Zhong D."/>
            <person name="Zimmer A."/>
            <person name="Zwirko Z."/>
            <person name="Jaffe D.B."/>
            <person name="Alvarez P."/>
            <person name="Brockman W."/>
            <person name="Butler J."/>
            <person name="Chin C."/>
            <person name="Gnerre S."/>
            <person name="Grabherr M."/>
            <person name="Kleber M."/>
            <person name="Mauceli E."/>
            <person name="MacCallum I."/>
        </authorList>
    </citation>
    <scope>NUCLEOTIDE SEQUENCE [LARGE SCALE GENOMIC DNA]</scope>
    <source>
        <strain evidence="4">Tucson 14024-0371.13</strain>
    </source>
</reference>
<dbReference type="SMART" id="SM00034">
    <property type="entry name" value="CLECT"/>
    <property type="match status" value="1"/>
</dbReference>
<dbReference type="HOGENOM" id="CLU_049894_13_3_1"/>
<dbReference type="EMBL" id="CH902620">
    <property type="protein sequence ID" value="EDV32173.1"/>
    <property type="molecule type" value="Genomic_DNA"/>
</dbReference>
<evidence type="ECO:0000313" key="3">
    <source>
        <dbReference type="EMBL" id="EDV32173.1"/>
    </source>
</evidence>
<dbReference type="PhylomeDB" id="B3MNY6"/>
<dbReference type="KEGG" id="dan:6498498"/>
<dbReference type="AlphaFoldDB" id="B3MNY6"/>
<dbReference type="PANTHER" id="PTHR22803">
    <property type="entry name" value="MANNOSE, PHOSPHOLIPASE, LECTIN RECEPTOR RELATED"/>
    <property type="match status" value="1"/>
</dbReference>
<organism evidence="3 4">
    <name type="scientific">Drosophila ananassae</name>
    <name type="common">Fruit fly</name>
    <dbReference type="NCBI Taxonomy" id="7217"/>
    <lineage>
        <taxon>Eukaryota</taxon>
        <taxon>Metazoa</taxon>
        <taxon>Ecdysozoa</taxon>
        <taxon>Arthropoda</taxon>
        <taxon>Hexapoda</taxon>
        <taxon>Insecta</taxon>
        <taxon>Pterygota</taxon>
        <taxon>Neoptera</taxon>
        <taxon>Endopterygota</taxon>
        <taxon>Diptera</taxon>
        <taxon>Brachycera</taxon>
        <taxon>Muscomorpha</taxon>
        <taxon>Ephydroidea</taxon>
        <taxon>Drosophilidae</taxon>
        <taxon>Drosophila</taxon>
        <taxon>Sophophora</taxon>
    </lineage>
</organism>
<accession>B3MNY6</accession>
<dbReference type="CDD" id="cd00037">
    <property type="entry name" value="CLECT"/>
    <property type="match status" value="1"/>
</dbReference>
<dbReference type="Gene3D" id="3.10.100.10">
    <property type="entry name" value="Mannose-Binding Protein A, subunit A"/>
    <property type="match status" value="1"/>
</dbReference>
<dbReference type="OrthoDB" id="6430060at2759"/>
<feature type="chain" id="PRO_5002791014" description="C-type lectin domain-containing protein" evidence="1">
    <location>
        <begin position="23"/>
        <end position="176"/>
    </location>
</feature>
<proteinExistence type="predicted"/>
<dbReference type="SMR" id="B3MNY6"/>
<dbReference type="PROSITE" id="PS50041">
    <property type="entry name" value="C_TYPE_LECTIN_2"/>
    <property type="match status" value="1"/>
</dbReference>
<name>B3MNY6_DROAN</name>
<sequence>MFASPMSLTWALFVLVLAASSAEHSDTDPYMLDSIIQNLKYLLKDVEVNKTGFKEIGKGFYFIEENQKQSWHTALSICRRMGAHLATFQSEGELNAVDAELNIRNNGYWIDANDLGREGHFVCWTTGSPAPYLKWKRGEPNNLCNKEHCVELWDGLMNDEDCTDERYFICQTGDGI</sequence>
<dbReference type="InParanoid" id="B3MNY6"/>
<protein>
    <recommendedName>
        <fullName evidence="2">C-type lectin domain-containing protein</fullName>
    </recommendedName>
</protein>
<dbReference type="Proteomes" id="UP000007801">
    <property type="component" value="Unassembled WGS sequence"/>
</dbReference>
<gene>
    <name evidence="3" type="primary">Dana\GF15692</name>
    <name evidence="3" type="synonym">dana_GLEANR_16455</name>
    <name evidence="3" type="ORF">GF15692</name>
</gene>
<dbReference type="InterPro" id="IPR016187">
    <property type="entry name" value="CTDL_fold"/>
</dbReference>
<keyword evidence="1" id="KW-0732">Signal</keyword>
<dbReference type="InterPro" id="IPR050111">
    <property type="entry name" value="C-type_lectin/snaclec_domain"/>
</dbReference>
<keyword evidence="4" id="KW-1185">Reference proteome</keyword>